<dbReference type="Proteomes" id="UP000235145">
    <property type="component" value="Unassembled WGS sequence"/>
</dbReference>
<dbReference type="EMBL" id="NBSK02000008">
    <property type="protein sequence ID" value="KAJ0190475.1"/>
    <property type="molecule type" value="Genomic_DNA"/>
</dbReference>
<dbReference type="AlphaFoldDB" id="A0A9R1UN06"/>
<gene>
    <name evidence="1" type="ORF">LSAT_V11C800440800</name>
</gene>
<sequence length="115" mass="13540">MTSLNHVTLLICPTSDNFPFIKNYFLKKNHIDTNQQPKIQSDLMRWLKRWLSYTKMQLGNLFPIPKMLMMLYKRDTSCIARFHSRPGIDYSATFSPVVKASTIHIVHSLAMHNKW</sequence>
<protein>
    <recommendedName>
        <fullName evidence="3">Reverse transcriptase Ty1/copia-type domain-containing protein</fullName>
    </recommendedName>
</protein>
<reference evidence="1 2" key="1">
    <citation type="journal article" date="2017" name="Nat. Commun.">
        <title>Genome assembly with in vitro proximity ligation data and whole-genome triplication in lettuce.</title>
        <authorList>
            <person name="Reyes-Chin-Wo S."/>
            <person name="Wang Z."/>
            <person name="Yang X."/>
            <person name="Kozik A."/>
            <person name="Arikit S."/>
            <person name="Song C."/>
            <person name="Xia L."/>
            <person name="Froenicke L."/>
            <person name="Lavelle D.O."/>
            <person name="Truco M.J."/>
            <person name="Xia R."/>
            <person name="Zhu S."/>
            <person name="Xu C."/>
            <person name="Xu H."/>
            <person name="Xu X."/>
            <person name="Cox K."/>
            <person name="Korf I."/>
            <person name="Meyers B.C."/>
            <person name="Michelmore R.W."/>
        </authorList>
    </citation>
    <scope>NUCLEOTIDE SEQUENCE [LARGE SCALE GENOMIC DNA]</scope>
    <source>
        <strain evidence="2">cv. Salinas</strain>
        <tissue evidence="1">Seedlings</tissue>
    </source>
</reference>
<accession>A0A9R1UN06</accession>
<proteinExistence type="predicted"/>
<evidence type="ECO:0000313" key="1">
    <source>
        <dbReference type="EMBL" id="KAJ0190475.1"/>
    </source>
</evidence>
<name>A0A9R1UN06_LACSA</name>
<evidence type="ECO:0008006" key="3">
    <source>
        <dbReference type="Google" id="ProtNLM"/>
    </source>
</evidence>
<evidence type="ECO:0000313" key="2">
    <source>
        <dbReference type="Proteomes" id="UP000235145"/>
    </source>
</evidence>
<keyword evidence="2" id="KW-1185">Reference proteome</keyword>
<organism evidence="1 2">
    <name type="scientific">Lactuca sativa</name>
    <name type="common">Garden lettuce</name>
    <dbReference type="NCBI Taxonomy" id="4236"/>
    <lineage>
        <taxon>Eukaryota</taxon>
        <taxon>Viridiplantae</taxon>
        <taxon>Streptophyta</taxon>
        <taxon>Embryophyta</taxon>
        <taxon>Tracheophyta</taxon>
        <taxon>Spermatophyta</taxon>
        <taxon>Magnoliopsida</taxon>
        <taxon>eudicotyledons</taxon>
        <taxon>Gunneridae</taxon>
        <taxon>Pentapetalae</taxon>
        <taxon>asterids</taxon>
        <taxon>campanulids</taxon>
        <taxon>Asterales</taxon>
        <taxon>Asteraceae</taxon>
        <taxon>Cichorioideae</taxon>
        <taxon>Cichorieae</taxon>
        <taxon>Lactucinae</taxon>
        <taxon>Lactuca</taxon>
    </lineage>
</organism>
<comment type="caution">
    <text evidence="1">The sequence shown here is derived from an EMBL/GenBank/DDBJ whole genome shotgun (WGS) entry which is preliminary data.</text>
</comment>